<organism evidence="2 3">
    <name type="scientific">Pipistrellus nathusii</name>
    <name type="common">Nathusius' pipistrelle</name>
    <dbReference type="NCBI Taxonomy" id="59473"/>
    <lineage>
        <taxon>Eukaryota</taxon>
        <taxon>Metazoa</taxon>
        <taxon>Chordata</taxon>
        <taxon>Craniata</taxon>
        <taxon>Vertebrata</taxon>
        <taxon>Euteleostomi</taxon>
        <taxon>Mammalia</taxon>
        <taxon>Eutheria</taxon>
        <taxon>Laurasiatheria</taxon>
        <taxon>Chiroptera</taxon>
        <taxon>Yangochiroptera</taxon>
        <taxon>Vespertilionidae</taxon>
        <taxon>Pipistrellus</taxon>
    </lineage>
</organism>
<evidence type="ECO:0000256" key="1">
    <source>
        <dbReference type="SAM" id="Phobius"/>
    </source>
</evidence>
<evidence type="ECO:0000313" key="3">
    <source>
        <dbReference type="Proteomes" id="UP001314169"/>
    </source>
</evidence>
<sequence length="155" mass="17704">MGPVTLPHDLDLRQDRARGSFIGTVDSVALKKPPSAQMFSEGEKEKVFFPLVTNGKPPSSSLPSFGACLGEERVLHWSALVADFPLFLTVMYMLHLDFLMAKKVFLLFFLKKQTPQIMKLCKSYIRLQSSEFRSQLLSQRSEWNRTHPFSRVKVP</sequence>
<gene>
    <name evidence="2" type="ORF">MPIPNATIZW_LOCUS12183</name>
</gene>
<accession>A0ABP0A619</accession>
<feature type="transmembrane region" description="Helical" evidence="1">
    <location>
        <begin position="86"/>
        <end position="110"/>
    </location>
</feature>
<dbReference type="Proteomes" id="UP001314169">
    <property type="component" value="Chromosome 3"/>
</dbReference>
<protein>
    <submittedName>
        <fullName evidence="2">Uncharacterized protein</fullName>
    </submittedName>
</protein>
<proteinExistence type="predicted"/>
<keyword evidence="1" id="KW-1133">Transmembrane helix</keyword>
<keyword evidence="1" id="KW-0812">Transmembrane</keyword>
<reference evidence="2" key="1">
    <citation type="submission" date="2023-12" db="EMBL/GenBank/DDBJ databases">
        <authorList>
            <person name="Brown T."/>
        </authorList>
    </citation>
    <scope>NUCLEOTIDE SEQUENCE</scope>
</reference>
<keyword evidence="3" id="KW-1185">Reference proteome</keyword>
<keyword evidence="1" id="KW-0472">Membrane</keyword>
<name>A0ABP0A619_PIPNA</name>
<dbReference type="EMBL" id="OY882860">
    <property type="protein sequence ID" value="CAK6443877.1"/>
    <property type="molecule type" value="Genomic_DNA"/>
</dbReference>
<evidence type="ECO:0000313" key="2">
    <source>
        <dbReference type="EMBL" id="CAK6443877.1"/>
    </source>
</evidence>